<protein>
    <submittedName>
        <fullName evidence="1">Uncharacterized protein</fullName>
    </submittedName>
</protein>
<proteinExistence type="predicted"/>
<dbReference type="EMBL" id="CM039172">
    <property type="protein sequence ID" value="KAH9780125.1"/>
    <property type="molecule type" value="Genomic_DNA"/>
</dbReference>
<sequence>MIQTSVQFAGMLNDDPNVHIANFLEICDTFKQNGVSDNAIRLRLFPFSLRDKAKEWLNSLPAGTITTWDGLAQKFLAKYFPPAKTAKLRNDITTFAQFEMESLYEAWERYKDLLRKCPHHGLPVWFQIQTFYNGLGSNTRTMIDAAGGGTLMGKTLEATYELLEEIASNNYQWSLERPISRRATGVHNVDVVTALYAQIIAIRNKLDNLNIQTQPQVCELCGGNHTSVNCQVRSPFAPSSTKQAHYVSNFRRQQNNPYSNTYNPRWRNHPNLSWNNTQNALAPPPGFQPQEKKSNLEDALTQLITNMSQFMTKTETTFQNQAASIRNLVVQVGQIANLLSSRQQGSLPRNTETNPREQVNAIVLWSGKQLDEPQKEAKKVDEGQAKDTTKVSKAINLEIPQPKLVAQVKAYVPPISFPQHALEQMLLYAKFMKEILSNKRKFEEHETVMLTEDCTAILQNKLPPKLKDPRSFNIPCTIGNTYFEKALCDLGASINLMPFSVFKKLGLGEPNATTVTLQLVDRSIKYPRDIVEDVLVKVDKFIFPADFIVLDMAEDIELPLILGRPFLATRSFD</sequence>
<dbReference type="Proteomes" id="UP000829398">
    <property type="component" value="Chromosome 3"/>
</dbReference>
<gene>
    <name evidence="1" type="ORF">KPL71_007966</name>
</gene>
<evidence type="ECO:0000313" key="2">
    <source>
        <dbReference type="Proteomes" id="UP000829398"/>
    </source>
</evidence>
<evidence type="ECO:0000313" key="1">
    <source>
        <dbReference type="EMBL" id="KAH9780125.1"/>
    </source>
</evidence>
<accession>A0ACB8M3Y4</accession>
<reference evidence="2" key="1">
    <citation type="journal article" date="2023" name="Hortic. Res.">
        <title>A chromosome-level phased genome enabling allele-level studies in sweet orange: a case study on citrus Huanglongbing tolerance.</title>
        <authorList>
            <person name="Wu B."/>
            <person name="Yu Q."/>
            <person name="Deng Z."/>
            <person name="Duan Y."/>
            <person name="Luo F."/>
            <person name="Gmitter F. Jr."/>
        </authorList>
    </citation>
    <scope>NUCLEOTIDE SEQUENCE [LARGE SCALE GENOMIC DNA]</scope>
    <source>
        <strain evidence="2">cv. Valencia</strain>
    </source>
</reference>
<keyword evidence="2" id="KW-1185">Reference proteome</keyword>
<name>A0ACB8M3Y4_CITSI</name>
<comment type="caution">
    <text evidence="1">The sequence shown here is derived from an EMBL/GenBank/DDBJ whole genome shotgun (WGS) entry which is preliminary data.</text>
</comment>
<organism evidence="1 2">
    <name type="scientific">Citrus sinensis</name>
    <name type="common">Sweet orange</name>
    <name type="synonym">Citrus aurantium var. sinensis</name>
    <dbReference type="NCBI Taxonomy" id="2711"/>
    <lineage>
        <taxon>Eukaryota</taxon>
        <taxon>Viridiplantae</taxon>
        <taxon>Streptophyta</taxon>
        <taxon>Embryophyta</taxon>
        <taxon>Tracheophyta</taxon>
        <taxon>Spermatophyta</taxon>
        <taxon>Magnoliopsida</taxon>
        <taxon>eudicotyledons</taxon>
        <taxon>Gunneridae</taxon>
        <taxon>Pentapetalae</taxon>
        <taxon>rosids</taxon>
        <taxon>malvids</taxon>
        <taxon>Sapindales</taxon>
        <taxon>Rutaceae</taxon>
        <taxon>Aurantioideae</taxon>
        <taxon>Citrus</taxon>
    </lineage>
</organism>